<accession>A0AAD1XI47</accession>
<feature type="compositionally biased region" description="Basic and acidic residues" evidence="2">
    <location>
        <begin position="639"/>
        <end position="648"/>
    </location>
</feature>
<evidence type="ECO:0000313" key="4">
    <source>
        <dbReference type="Proteomes" id="UP001295684"/>
    </source>
</evidence>
<sequence length="915" mass="105990">MNKFLDYNQKVSEAKRSVSKGLKQGDTKSTMDLSKKSSWSLALGDLVRQTKRNVDGFNQTNPKIGGIERSHSSFNNKRNSTRNVGYSNLNLNLGSLESNNSVRGNIAASFEKDNSTQKAVKKYKMLQQDFIQKRERPPKMPQVQEQEDPRVQLINKEISTIKKEQVLLHKDFKRLRDGQENILNNQVTELRLQEQLSVLHVELEKKFESKLKHALQTQPDKKVDKVAASILKAVDQKFHKDAELKQKIFYKLDERLNQVEGNLNKKSNELTNLVNSKVMCCKTELNEAIQELRRTCKIMIDQIDTTNIKKLIETDRQNFENRIENLEQSNSSIKAQINTFKSDIIEDVEQLRAEVNSVKISQKKQLNSQLTSDEVETMIQNNVPDFLIDYAKIDAVNNLKERFSAFQERTEENIQESLLKADEIHNQVYDKFIMNIKNEWDLRFENFDNRIESLGDDLSAQIEGQDQIFKDTMDVQSEALSHTSDEIRELKSQICNLNTKIIEIQNQSNLVDTKDDTGSKSSSRMKREEAQGYDLPHNIDDSLQKFKISPAKSDDSEPCQDHKKNINHMDIEEPKNNIEDNSVFGLTPTSQLQSKGMSRINKSPFDEKIEQSSKKSSVIVKPVEQEHSSPSVQEDNEDQKDFENHENSEDHEDQEDLESQEEDQKTEVEIEQEIDDKNSLPSLQSLQENEPHEVSQRSLIIDQSSEEEVSEHEHIHDESPEEEVQNKDSDEEEKEEIKIQEYDDQEIEDAPEDSGDVSQLLVNQSILEMKNNSSIQDPSIHHVVDEISEYILAEETFDAINDVLRIGCSEQDNTFEEENLIYEEPPQHRRMGSEPDFNPEGSHREYDINYNEYGYQDASEIEGEGELDYGEMFDSDQENHQLNTYDRIDQRGSEQLKFNHPEFHKTSLNYPPRYK</sequence>
<keyword evidence="4" id="KW-1185">Reference proteome</keyword>
<feature type="region of interest" description="Disordered" evidence="2">
    <location>
        <begin position="511"/>
        <end position="539"/>
    </location>
</feature>
<feature type="region of interest" description="Disordered" evidence="2">
    <location>
        <begin position="568"/>
        <end position="756"/>
    </location>
</feature>
<dbReference type="AlphaFoldDB" id="A0AAD1XI47"/>
<evidence type="ECO:0000256" key="2">
    <source>
        <dbReference type="SAM" id="MobiDB-lite"/>
    </source>
</evidence>
<feature type="compositionally biased region" description="Basic and acidic residues" evidence="2">
    <location>
        <begin position="604"/>
        <end position="613"/>
    </location>
</feature>
<organism evidence="3 4">
    <name type="scientific">Euplotes crassus</name>
    <dbReference type="NCBI Taxonomy" id="5936"/>
    <lineage>
        <taxon>Eukaryota</taxon>
        <taxon>Sar</taxon>
        <taxon>Alveolata</taxon>
        <taxon>Ciliophora</taxon>
        <taxon>Intramacronucleata</taxon>
        <taxon>Spirotrichea</taxon>
        <taxon>Hypotrichia</taxon>
        <taxon>Euplotida</taxon>
        <taxon>Euplotidae</taxon>
        <taxon>Moneuplotes</taxon>
    </lineage>
</organism>
<evidence type="ECO:0000256" key="1">
    <source>
        <dbReference type="SAM" id="Coils"/>
    </source>
</evidence>
<feature type="compositionally biased region" description="Polar residues" evidence="2">
    <location>
        <begin position="679"/>
        <end position="688"/>
    </location>
</feature>
<gene>
    <name evidence="3" type="ORF">ECRASSUSDP1_LOCUS14481</name>
</gene>
<feature type="coiled-coil region" evidence="1">
    <location>
        <begin position="256"/>
        <end position="343"/>
    </location>
</feature>
<name>A0AAD1XI47_EUPCR</name>
<feature type="compositionally biased region" description="Polar residues" evidence="2">
    <location>
        <begin position="587"/>
        <end position="596"/>
    </location>
</feature>
<feature type="compositionally biased region" description="Acidic residues" evidence="2">
    <location>
        <begin position="742"/>
        <end position="755"/>
    </location>
</feature>
<feature type="compositionally biased region" description="Basic and acidic residues" evidence="2">
    <location>
        <begin position="568"/>
        <end position="578"/>
    </location>
</feature>
<dbReference type="Proteomes" id="UP001295684">
    <property type="component" value="Unassembled WGS sequence"/>
</dbReference>
<proteinExistence type="predicted"/>
<reference evidence="3" key="1">
    <citation type="submission" date="2023-07" db="EMBL/GenBank/DDBJ databases">
        <authorList>
            <consortium name="AG Swart"/>
            <person name="Singh M."/>
            <person name="Singh A."/>
            <person name="Seah K."/>
            <person name="Emmerich C."/>
        </authorList>
    </citation>
    <scope>NUCLEOTIDE SEQUENCE</scope>
    <source>
        <strain evidence="3">DP1</strain>
    </source>
</reference>
<keyword evidence="1" id="KW-0175">Coiled coil</keyword>
<feature type="compositionally biased region" description="Acidic residues" evidence="2">
    <location>
        <begin position="649"/>
        <end position="661"/>
    </location>
</feature>
<feature type="region of interest" description="Disordered" evidence="2">
    <location>
        <begin position="55"/>
        <end position="81"/>
    </location>
</feature>
<dbReference type="EMBL" id="CAMPGE010014472">
    <property type="protein sequence ID" value="CAI2373141.1"/>
    <property type="molecule type" value="Genomic_DNA"/>
</dbReference>
<evidence type="ECO:0000313" key="3">
    <source>
        <dbReference type="EMBL" id="CAI2373141.1"/>
    </source>
</evidence>
<feature type="compositionally biased region" description="Polar residues" evidence="2">
    <location>
        <begin position="72"/>
        <end position="81"/>
    </location>
</feature>
<protein>
    <submittedName>
        <fullName evidence="3">Uncharacterized protein</fullName>
    </submittedName>
</protein>
<feature type="compositionally biased region" description="Basic and acidic residues" evidence="2">
    <location>
        <begin position="711"/>
        <end position="728"/>
    </location>
</feature>
<comment type="caution">
    <text evidence="3">The sequence shown here is derived from an EMBL/GenBank/DDBJ whole genome shotgun (WGS) entry which is preliminary data.</text>
</comment>